<sequence length="88" mass="9693">MSDGSTDSAVKEEELVYVRWSHNGKIESKFVGIQTVEKADAAHITSIVRTIMEGICEEWESKLVTFATDGAAVMVGVKNRYPLYVPDG</sequence>
<name>A0AAV1H596_XYRNO</name>
<keyword evidence="2" id="KW-1185">Reference proteome</keyword>
<evidence type="ECO:0000313" key="2">
    <source>
        <dbReference type="Proteomes" id="UP001178508"/>
    </source>
</evidence>
<gene>
    <name evidence="1" type="ORF">XNOV1_A018932</name>
</gene>
<organism evidence="1 2">
    <name type="scientific">Xyrichtys novacula</name>
    <name type="common">Pearly razorfish</name>
    <name type="synonym">Hemipteronotus novacula</name>
    <dbReference type="NCBI Taxonomy" id="13765"/>
    <lineage>
        <taxon>Eukaryota</taxon>
        <taxon>Metazoa</taxon>
        <taxon>Chordata</taxon>
        <taxon>Craniata</taxon>
        <taxon>Vertebrata</taxon>
        <taxon>Euteleostomi</taxon>
        <taxon>Actinopterygii</taxon>
        <taxon>Neopterygii</taxon>
        <taxon>Teleostei</taxon>
        <taxon>Neoteleostei</taxon>
        <taxon>Acanthomorphata</taxon>
        <taxon>Eupercaria</taxon>
        <taxon>Labriformes</taxon>
        <taxon>Labridae</taxon>
        <taxon>Xyrichtys</taxon>
    </lineage>
</organism>
<dbReference type="EMBL" id="OY660882">
    <property type="protein sequence ID" value="CAJ1081200.1"/>
    <property type="molecule type" value="Genomic_DNA"/>
</dbReference>
<proteinExistence type="predicted"/>
<evidence type="ECO:0000313" key="1">
    <source>
        <dbReference type="EMBL" id="CAJ1081200.1"/>
    </source>
</evidence>
<dbReference type="AlphaFoldDB" id="A0AAV1H596"/>
<accession>A0AAV1H596</accession>
<dbReference type="PANTHER" id="PTHR46880:SF5">
    <property type="entry name" value="DUF4371 DOMAIN-CONTAINING PROTEIN"/>
    <property type="match status" value="1"/>
</dbReference>
<dbReference type="Proteomes" id="UP001178508">
    <property type="component" value="Chromosome 19"/>
</dbReference>
<reference evidence="1" key="1">
    <citation type="submission" date="2023-08" db="EMBL/GenBank/DDBJ databases">
        <authorList>
            <person name="Alioto T."/>
            <person name="Alioto T."/>
            <person name="Gomez Garrido J."/>
        </authorList>
    </citation>
    <scope>NUCLEOTIDE SEQUENCE</scope>
</reference>
<dbReference type="PANTHER" id="PTHR46880">
    <property type="entry name" value="RAS-ASSOCIATING DOMAIN-CONTAINING PROTEIN"/>
    <property type="match status" value="1"/>
</dbReference>
<protein>
    <submittedName>
        <fullName evidence="1">Zinc finger protein 862-like isoform X2</fullName>
    </submittedName>
</protein>